<name>A0A556AMN9_9BURK</name>
<organism evidence="3 4">
    <name type="scientific">Verticiella sediminum</name>
    <dbReference type="NCBI Taxonomy" id="1247510"/>
    <lineage>
        <taxon>Bacteria</taxon>
        <taxon>Pseudomonadati</taxon>
        <taxon>Pseudomonadota</taxon>
        <taxon>Betaproteobacteria</taxon>
        <taxon>Burkholderiales</taxon>
        <taxon>Alcaligenaceae</taxon>
        <taxon>Verticiella</taxon>
    </lineage>
</organism>
<comment type="caution">
    <text evidence="3">The sequence shown here is derived from an EMBL/GenBank/DDBJ whole genome shotgun (WGS) entry which is preliminary data.</text>
</comment>
<feature type="domain" description="Mce/MlaD" evidence="2">
    <location>
        <begin position="41"/>
        <end position="112"/>
    </location>
</feature>
<dbReference type="OrthoDB" id="5294672at2"/>
<dbReference type="Proteomes" id="UP000318405">
    <property type="component" value="Unassembled WGS sequence"/>
</dbReference>
<keyword evidence="1" id="KW-0812">Transmembrane</keyword>
<keyword evidence="1" id="KW-1133">Transmembrane helix</keyword>
<evidence type="ECO:0000313" key="4">
    <source>
        <dbReference type="Proteomes" id="UP000318405"/>
    </source>
</evidence>
<dbReference type="InterPro" id="IPR003399">
    <property type="entry name" value="Mce/MlaD"/>
</dbReference>
<keyword evidence="4" id="KW-1185">Reference proteome</keyword>
<dbReference type="PANTHER" id="PTHR36698:SF2">
    <property type="entry name" value="MCE_MLAD DOMAIN-CONTAINING PROTEIN"/>
    <property type="match status" value="1"/>
</dbReference>
<gene>
    <name evidence="3" type="ORF">FOZ76_12610</name>
</gene>
<dbReference type="Pfam" id="PF02470">
    <property type="entry name" value="MlaD"/>
    <property type="match status" value="1"/>
</dbReference>
<dbReference type="EMBL" id="VLTJ01000025">
    <property type="protein sequence ID" value="TSH94153.1"/>
    <property type="molecule type" value="Genomic_DNA"/>
</dbReference>
<feature type="transmembrane region" description="Helical" evidence="1">
    <location>
        <begin position="7"/>
        <end position="28"/>
    </location>
</feature>
<dbReference type="AlphaFoldDB" id="A0A556AMN9"/>
<evidence type="ECO:0000313" key="3">
    <source>
        <dbReference type="EMBL" id="TSH94153.1"/>
    </source>
</evidence>
<keyword evidence="1" id="KW-0472">Membrane</keyword>
<accession>A0A556AMN9</accession>
<evidence type="ECO:0000259" key="2">
    <source>
        <dbReference type="Pfam" id="PF02470"/>
    </source>
</evidence>
<sequence length="315" mass="33084">MENRSHALIAGLFTIVLAAAALLTVLWLKGEDGDLVPYDLVTLGSVRGLTPQADVRYRGLNVGKVQSIGFDPAGHGPLLIRIGVRPGTPITDTLKATIEMKGVTGVAYVDLNDDGHPGRALSSSAGRVARLEMQPGLTERLMDQAGELMERLRQAGDQVAAMLGTENQRALNQALENTAQASARLDELLEGLKPAIAEVGPAMRSFRSVAQEASTAVREISGLAADARRTWSQAAGPGGVFEQTTEGAAQLRQAAGQLSRIGPQVSGAVDEVSRAARSADRTLRTVERAPQSILFGPAPVRPGPGEPGFAGFRGQ</sequence>
<dbReference type="PANTHER" id="PTHR36698">
    <property type="entry name" value="BLL5892 PROTEIN"/>
    <property type="match status" value="1"/>
</dbReference>
<evidence type="ECO:0000256" key="1">
    <source>
        <dbReference type="SAM" id="Phobius"/>
    </source>
</evidence>
<dbReference type="RefSeq" id="WP_143948627.1">
    <property type="nucleotide sequence ID" value="NZ_BAABMB010000006.1"/>
</dbReference>
<proteinExistence type="predicted"/>
<protein>
    <submittedName>
        <fullName evidence="3">MCE family protein</fullName>
    </submittedName>
</protein>
<reference evidence="3 4" key="1">
    <citation type="submission" date="2019-07" db="EMBL/GenBank/DDBJ databases">
        <title>Qingshengfaniella alkalisoli gen. nov., sp. nov., isolated from saline soil.</title>
        <authorList>
            <person name="Xu L."/>
            <person name="Huang X.-X."/>
            <person name="Sun J.-Q."/>
        </authorList>
    </citation>
    <scope>NUCLEOTIDE SEQUENCE [LARGE SCALE GENOMIC DNA]</scope>
    <source>
        <strain evidence="3 4">DSM 27279</strain>
    </source>
</reference>